<dbReference type="GO" id="GO:0042274">
    <property type="term" value="P:ribosomal small subunit biogenesis"/>
    <property type="evidence" value="ECO:0007669"/>
    <property type="project" value="TreeGrafter"/>
</dbReference>
<dbReference type="PANTHER" id="PTHR14369">
    <property type="entry name" value="SURFEIT LOCUS PROTEIN 6"/>
    <property type="match status" value="1"/>
</dbReference>
<keyword evidence="3" id="KW-0539">Nucleus</keyword>
<evidence type="ECO:0000256" key="5">
    <source>
        <dbReference type="SAM" id="MobiDB-lite"/>
    </source>
</evidence>
<comment type="subcellular location">
    <subcellularLocation>
        <location evidence="1">Nucleus</location>
    </subcellularLocation>
</comment>
<feature type="coiled-coil region" evidence="4">
    <location>
        <begin position="256"/>
        <end position="287"/>
    </location>
</feature>
<feature type="compositionally biased region" description="Basic and acidic residues" evidence="5">
    <location>
        <begin position="147"/>
        <end position="165"/>
    </location>
</feature>
<evidence type="ECO:0000256" key="4">
    <source>
        <dbReference type="SAM" id="Coils"/>
    </source>
</evidence>
<feature type="compositionally biased region" description="Basic residues" evidence="5">
    <location>
        <begin position="197"/>
        <end position="209"/>
    </location>
</feature>
<feature type="compositionally biased region" description="Basic and acidic residues" evidence="5">
    <location>
        <begin position="183"/>
        <end position="196"/>
    </location>
</feature>
<feature type="compositionally biased region" description="Basic residues" evidence="5">
    <location>
        <begin position="320"/>
        <end position="329"/>
    </location>
</feature>
<dbReference type="GO" id="GO:0003677">
    <property type="term" value="F:DNA binding"/>
    <property type="evidence" value="ECO:0007669"/>
    <property type="project" value="TreeGrafter"/>
</dbReference>
<dbReference type="GO" id="GO:0042273">
    <property type="term" value="P:ribosomal large subunit biogenesis"/>
    <property type="evidence" value="ECO:0007669"/>
    <property type="project" value="TreeGrafter"/>
</dbReference>
<feature type="compositionally biased region" description="Basic and acidic residues" evidence="5">
    <location>
        <begin position="338"/>
        <end position="359"/>
    </location>
</feature>
<feature type="domain" description="Ribosomal RNA-processing protein 14 N-terminal" evidence="7">
    <location>
        <begin position="22"/>
        <end position="81"/>
    </location>
</feature>
<dbReference type="Pfam" id="PF15459">
    <property type="entry name" value="RRP14"/>
    <property type="match status" value="1"/>
</dbReference>
<dbReference type="Pfam" id="PF04935">
    <property type="entry name" value="SURF6"/>
    <property type="match status" value="1"/>
</dbReference>
<accession>A0A7S2UMY5</accession>
<organism evidence="8">
    <name type="scientific">Attheya septentrionalis</name>
    <dbReference type="NCBI Taxonomy" id="420275"/>
    <lineage>
        <taxon>Eukaryota</taxon>
        <taxon>Sar</taxon>
        <taxon>Stramenopiles</taxon>
        <taxon>Ochrophyta</taxon>
        <taxon>Bacillariophyta</taxon>
        <taxon>Coscinodiscophyceae</taxon>
        <taxon>Chaetocerotophycidae</taxon>
        <taxon>Chaetocerotales</taxon>
        <taxon>Attheyaceae</taxon>
        <taxon>Attheya</taxon>
    </lineage>
</organism>
<dbReference type="GO" id="GO:0005730">
    <property type="term" value="C:nucleolus"/>
    <property type="evidence" value="ECO:0007669"/>
    <property type="project" value="TreeGrafter"/>
</dbReference>
<feature type="region of interest" description="Disordered" evidence="5">
    <location>
        <begin position="43"/>
        <end position="209"/>
    </location>
</feature>
<proteinExistence type="inferred from homology"/>
<evidence type="ECO:0008006" key="9">
    <source>
        <dbReference type="Google" id="ProtNLM"/>
    </source>
</evidence>
<feature type="domain" description="Ribosomal RNA-processing protein 14/surfeit locus protein 6 C-terminal" evidence="6">
    <location>
        <begin position="178"/>
        <end position="359"/>
    </location>
</feature>
<dbReference type="InterPro" id="IPR007019">
    <property type="entry name" value="SURF6"/>
</dbReference>
<name>A0A7S2UMY5_9STRA</name>
<dbReference type="InterPro" id="IPR029190">
    <property type="entry name" value="Rrp14/SURF6_C"/>
</dbReference>
<feature type="compositionally biased region" description="Basic and acidic residues" evidence="5">
    <location>
        <begin position="402"/>
        <end position="411"/>
    </location>
</feature>
<dbReference type="EMBL" id="HBHQ01024632">
    <property type="protein sequence ID" value="CAD9824759.1"/>
    <property type="molecule type" value="Transcribed_RNA"/>
</dbReference>
<protein>
    <recommendedName>
        <fullName evidence="9">Ribosomal RNA-processing protein 14/surfeit locus protein 6 C-terminal domain-containing protein</fullName>
    </recommendedName>
</protein>
<evidence type="ECO:0000259" key="6">
    <source>
        <dbReference type="Pfam" id="PF04935"/>
    </source>
</evidence>
<gene>
    <name evidence="8" type="ORF">ASEP1449_LOCUS16593</name>
</gene>
<evidence type="ECO:0000259" key="7">
    <source>
        <dbReference type="Pfam" id="PF15459"/>
    </source>
</evidence>
<dbReference type="GO" id="GO:0003723">
    <property type="term" value="F:RNA binding"/>
    <property type="evidence" value="ECO:0007669"/>
    <property type="project" value="TreeGrafter"/>
</dbReference>
<feature type="compositionally biased region" description="Acidic residues" evidence="5">
    <location>
        <begin position="107"/>
        <end position="129"/>
    </location>
</feature>
<dbReference type="AlphaFoldDB" id="A0A7S2UMY5"/>
<evidence type="ECO:0000256" key="2">
    <source>
        <dbReference type="ARBA" id="ARBA00005904"/>
    </source>
</evidence>
<dbReference type="PANTHER" id="PTHR14369:SF0">
    <property type="entry name" value="SURFEIT LOCUS PROTEIN 6"/>
    <property type="match status" value="1"/>
</dbReference>
<sequence length="426" mass="47602">MAPSALPVRSIADEYDLLKVELDSHNLFFDQLVDMIPAKLYVSGNTGDEVYNPKYRKGQHKESKEARRARNKEAKLAKFDPKKAETTRQAKERKAQEDAAELYASGSDDEDDDDGDVPDQGGEDDDEENATPVKALPPSVAPSENSSRIEELRARLRAKIAEKQSQRPNTETGAAAVSKRAARRAEKERRVQEAKQKNHTKVITKHTTVKLKDNSQHLIDQLQNASKETDLQGIDFGGIAGLTKKAHYLDNKSLSNANKKKSLERLLEEAETKKKRLQELKASGDATDKAKAQKMEWGDTLKEASGQKIVKPEQLKKALKHKIKKKAKSAKAWNSRLEQTKEKLDEKQKIRNHNLDKRKLGGAIGANLSKKRIEATEGEGDNKEKAKRARMGPHSGNSRPGFEGKKQDFINKKSKTGDTSTKKKAQ</sequence>
<evidence type="ECO:0000256" key="1">
    <source>
        <dbReference type="ARBA" id="ARBA00004123"/>
    </source>
</evidence>
<reference evidence="8" key="1">
    <citation type="submission" date="2021-01" db="EMBL/GenBank/DDBJ databases">
        <authorList>
            <person name="Corre E."/>
            <person name="Pelletier E."/>
            <person name="Niang G."/>
            <person name="Scheremetjew M."/>
            <person name="Finn R."/>
            <person name="Kale V."/>
            <person name="Holt S."/>
            <person name="Cochrane G."/>
            <person name="Meng A."/>
            <person name="Brown T."/>
            <person name="Cohen L."/>
        </authorList>
    </citation>
    <scope>NUCLEOTIDE SEQUENCE</scope>
    <source>
        <strain evidence="8">CCMP2084</strain>
    </source>
</reference>
<evidence type="ECO:0000256" key="3">
    <source>
        <dbReference type="ARBA" id="ARBA00023242"/>
    </source>
</evidence>
<comment type="similarity">
    <text evidence="2">Belongs to the SURF6 family.</text>
</comment>
<feature type="region of interest" description="Disordered" evidence="5">
    <location>
        <begin position="320"/>
        <end position="426"/>
    </location>
</feature>
<keyword evidence="4" id="KW-0175">Coiled coil</keyword>
<feature type="compositionally biased region" description="Basic and acidic residues" evidence="5">
    <location>
        <begin position="60"/>
        <end position="97"/>
    </location>
</feature>
<evidence type="ECO:0000313" key="8">
    <source>
        <dbReference type="EMBL" id="CAD9824759.1"/>
    </source>
</evidence>
<feature type="compositionally biased region" description="Basic and acidic residues" evidence="5">
    <location>
        <begin position="371"/>
        <end position="384"/>
    </location>
</feature>
<dbReference type="InterPro" id="IPR029188">
    <property type="entry name" value="Rrp14_N"/>
</dbReference>